<sequence>MNETERTDYTTESGDLERGTSGVQTFEEKITYVAISPDGSIVATFNPYFDRQFRLSLVSSEGTTKLFKYSFKNRNNTNDININTNDDDNSIYKYRLGGVVGFLKNSKNSSKNVTLVCMNCIKMQKMSIELNELNADTIILKEDCYILPENLFKELESVECAKFNWKYLLKSRYQEFLMANGNIVILFDNDEKSYEGQFRVISKIKINKSTFGENNTEKRHKFSTHELEPWNTNNGKKIHGLQDNDLRSANDLELALKFCQANYVESLYYKPCFGKMKYNLPIKTFDTLSVSQDTLEVYIPLTQLISTDYSTILKYMKYKK</sequence>
<dbReference type="AlphaFoldDB" id="U9U511"/>
<dbReference type="HOGENOM" id="CLU_869176_0_0_1"/>
<gene>
    <name evidence="2" type="ORF">GLOINDRAFT_94938</name>
</gene>
<feature type="region of interest" description="Disordered" evidence="1">
    <location>
        <begin position="1"/>
        <end position="20"/>
    </location>
</feature>
<dbReference type="EMBL" id="KI281991">
    <property type="protein sequence ID" value="ESA15455.1"/>
    <property type="molecule type" value="Genomic_DNA"/>
</dbReference>
<proteinExistence type="predicted"/>
<reference evidence="2" key="1">
    <citation type="submission" date="2013-07" db="EMBL/GenBank/DDBJ databases">
        <title>The genome of an arbuscular mycorrhizal fungus provides insights into the evolution of the oldest plant symbiosis.</title>
        <authorList>
            <consortium name="DOE Joint Genome Institute"/>
            <person name="Tisserant E."/>
            <person name="Malbreil M."/>
            <person name="Kuo A."/>
            <person name="Kohler A."/>
            <person name="Symeonidi A."/>
            <person name="Balestrini R."/>
            <person name="Charron P."/>
            <person name="Duensing N."/>
            <person name="Frei-dit-Frey N."/>
            <person name="Gianinazzi-Pearson V."/>
            <person name="Gilbert B."/>
            <person name="Handa Y."/>
            <person name="Hijri M."/>
            <person name="Kaul R."/>
            <person name="Kawaguchi M."/>
            <person name="Krajinski F."/>
            <person name="Lammers P."/>
            <person name="Lapierre D."/>
            <person name="Masclaux F.G."/>
            <person name="Murat C."/>
            <person name="Morin E."/>
            <person name="Ndikumana S."/>
            <person name="Pagni M."/>
            <person name="Petitpierre D."/>
            <person name="Requena N."/>
            <person name="Rosikiewicz P."/>
            <person name="Riley R."/>
            <person name="Saito K."/>
            <person name="San Clemente H."/>
            <person name="Shapiro H."/>
            <person name="van Tuinen D."/>
            <person name="Becard G."/>
            <person name="Bonfante P."/>
            <person name="Paszkowski U."/>
            <person name="Shachar-Hill Y."/>
            <person name="Young J.P."/>
            <person name="Sanders I.R."/>
            <person name="Henrissat B."/>
            <person name="Rensing S.A."/>
            <person name="Grigoriev I.V."/>
            <person name="Corradi N."/>
            <person name="Roux C."/>
            <person name="Martin F."/>
        </authorList>
    </citation>
    <scope>NUCLEOTIDE SEQUENCE</scope>
    <source>
        <strain evidence="2">DAOM 197198</strain>
    </source>
</reference>
<evidence type="ECO:0000313" key="2">
    <source>
        <dbReference type="EMBL" id="ESA15455.1"/>
    </source>
</evidence>
<evidence type="ECO:0000256" key="1">
    <source>
        <dbReference type="SAM" id="MobiDB-lite"/>
    </source>
</evidence>
<accession>U9U511</accession>
<name>U9U511_RHIID</name>
<dbReference type="VEuPathDB" id="FungiDB:RhiirFUN_021435"/>
<organism evidence="2">
    <name type="scientific">Rhizophagus irregularis (strain DAOM 181602 / DAOM 197198 / MUCL 43194)</name>
    <name type="common">Arbuscular mycorrhizal fungus</name>
    <name type="synonym">Glomus intraradices</name>
    <dbReference type="NCBI Taxonomy" id="747089"/>
    <lineage>
        <taxon>Eukaryota</taxon>
        <taxon>Fungi</taxon>
        <taxon>Fungi incertae sedis</taxon>
        <taxon>Mucoromycota</taxon>
        <taxon>Glomeromycotina</taxon>
        <taxon>Glomeromycetes</taxon>
        <taxon>Glomerales</taxon>
        <taxon>Glomeraceae</taxon>
        <taxon>Rhizophagus</taxon>
    </lineage>
</organism>
<protein>
    <submittedName>
        <fullName evidence="2">Uncharacterized protein</fullName>
    </submittedName>
</protein>